<feature type="region of interest" description="Disordered" evidence="1">
    <location>
        <begin position="77"/>
        <end position="101"/>
    </location>
</feature>
<organism evidence="2 3">
    <name type="scientific">Monilinia fructicola</name>
    <name type="common">Brown rot fungus</name>
    <name type="synonym">Ciboria fructicola</name>
    <dbReference type="NCBI Taxonomy" id="38448"/>
    <lineage>
        <taxon>Eukaryota</taxon>
        <taxon>Fungi</taxon>
        <taxon>Dikarya</taxon>
        <taxon>Ascomycota</taxon>
        <taxon>Pezizomycotina</taxon>
        <taxon>Leotiomycetes</taxon>
        <taxon>Helotiales</taxon>
        <taxon>Sclerotiniaceae</taxon>
        <taxon>Monilinia</taxon>
    </lineage>
</organism>
<dbReference type="AlphaFoldDB" id="A0A5M9JFC8"/>
<sequence>MTSQSYSKRSSHTIVCCGSFKDVLACLLHPHLYIRFVPSLPSCLYSPFDETHFHTNSPNGMMNSLLLPPFHRRQCRQLNPFHSNPSPPLKKKKKKKTSKKM</sequence>
<protein>
    <submittedName>
        <fullName evidence="2">Uncharacterized protein</fullName>
    </submittedName>
</protein>
<accession>A0A5M9JFC8</accession>
<reference evidence="2 3" key="1">
    <citation type="submission" date="2019-06" db="EMBL/GenBank/DDBJ databases">
        <title>Genome Sequence of the Brown Rot Fungal Pathogen Monilinia fructicola.</title>
        <authorList>
            <person name="De Miccolis Angelini R.M."/>
            <person name="Landi L."/>
            <person name="Abate D."/>
            <person name="Pollastro S."/>
            <person name="Romanazzi G."/>
            <person name="Faretra F."/>
        </authorList>
    </citation>
    <scope>NUCLEOTIDE SEQUENCE [LARGE SCALE GENOMIC DNA]</scope>
    <source>
        <strain evidence="2 3">Mfrc123</strain>
    </source>
</reference>
<evidence type="ECO:0000313" key="2">
    <source>
        <dbReference type="EMBL" id="KAA8567447.1"/>
    </source>
</evidence>
<feature type="compositionally biased region" description="Basic residues" evidence="1">
    <location>
        <begin position="89"/>
        <end position="101"/>
    </location>
</feature>
<evidence type="ECO:0000313" key="3">
    <source>
        <dbReference type="Proteomes" id="UP000322873"/>
    </source>
</evidence>
<dbReference type="EMBL" id="VICG01000011">
    <property type="protein sequence ID" value="KAA8567447.1"/>
    <property type="molecule type" value="Genomic_DNA"/>
</dbReference>
<evidence type="ECO:0000256" key="1">
    <source>
        <dbReference type="SAM" id="MobiDB-lite"/>
    </source>
</evidence>
<proteinExistence type="predicted"/>
<gene>
    <name evidence="2" type="ORF">EYC84_010460</name>
</gene>
<comment type="caution">
    <text evidence="2">The sequence shown here is derived from an EMBL/GenBank/DDBJ whole genome shotgun (WGS) entry which is preliminary data.</text>
</comment>
<keyword evidence="3" id="KW-1185">Reference proteome</keyword>
<name>A0A5M9JFC8_MONFR</name>
<dbReference type="Proteomes" id="UP000322873">
    <property type="component" value="Unassembled WGS sequence"/>
</dbReference>